<comment type="similarity">
    <text evidence="1">Belongs to the V-ATPase D subunit family.</text>
</comment>
<proteinExistence type="inferred from homology"/>
<evidence type="ECO:0000256" key="3">
    <source>
        <dbReference type="ARBA" id="ARBA00023065"/>
    </source>
</evidence>
<keyword evidence="3" id="KW-0406">Ion transport</keyword>
<evidence type="ECO:0000313" key="4">
    <source>
        <dbReference type="EMBL" id="OGF13970.1"/>
    </source>
</evidence>
<organism evidence="4 5">
    <name type="scientific">Candidatus Edwardsbacteria bacterium GWF2_54_11</name>
    <dbReference type="NCBI Taxonomy" id="1817851"/>
    <lineage>
        <taxon>Bacteria</taxon>
        <taxon>Candidatus Edwardsiibacteriota</taxon>
    </lineage>
</organism>
<dbReference type="EMBL" id="MFFM01000010">
    <property type="protein sequence ID" value="OGF13970.1"/>
    <property type="molecule type" value="Genomic_DNA"/>
</dbReference>
<dbReference type="Proteomes" id="UP000177230">
    <property type="component" value="Unassembled WGS sequence"/>
</dbReference>
<sequence length="200" mass="23041">MPENIKLNKVSLREQKQKLGMYQRFLPALEARKQLFLLQQAQVRRAIREKSLQLEASLEKAGAFSSLFREMEGLLGPFLEIEQLKSSVKNFAGLKVPQLDGIVFRQPAYGFFDTPYSFETVRDTARSIIYLKTELRFLRDQEALLSEGLRKTSQRINLYEQRLMPDCRDAIRHINVYLQDQRAVAVGVAKAAKRLSAVSF</sequence>
<dbReference type="InterPro" id="IPR002699">
    <property type="entry name" value="V_ATPase_D"/>
</dbReference>
<gene>
    <name evidence="4" type="ORF">A2024_11655</name>
</gene>
<accession>A0A1F5RHT9</accession>
<evidence type="ECO:0000313" key="5">
    <source>
        <dbReference type="Proteomes" id="UP000177230"/>
    </source>
</evidence>
<evidence type="ECO:0008006" key="6">
    <source>
        <dbReference type="Google" id="ProtNLM"/>
    </source>
</evidence>
<dbReference type="GO" id="GO:0046961">
    <property type="term" value="F:proton-transporting ATPase activity, rotational mechanism"/>
    <property type="evidence" value="ECO:0007669"/>
    <property type="project" value="InterPro"/>
</dbReference>
<evidence type="ECO:0000256" key="2">
    <source>
        <dbReference type="ARBA" id="ARBA00022448"/>
    </source>
</evidence>
<comment type="caution">
    <text evidence="4">The sequence shown here is derived from an EMBL/GenBank/DDBJ whole genome shotgun (WGS) entry which is preliminary data.</text>
</comment>
<reference evidence="4 5" key="1">
    <citation type="journal article" date="2016" name="Nat. Commun.">
        <title>Thousands of microbial genomes shed light on interconnected biogeochemical processes in an aquifer system.</title>
        <authorList>
            <person name="Anantharaman K."/>
            <person name="Brown C.T."/>
            <person name="Hug L.A."/>
            <person name="Sharon I."/>
            <person name="Castelle C.J."/>
            <person name="Probst A.J."/>
            <person name="Thomas B.C."/>
            <person name="Singh A."/>
            <person name="Wilkins M.J."/>
            <person name="Karaoz U."/>
            <person name="Brodie E.L."/>
            <person name="Williams K.H."/>
            <person name="Hubbard S.S."/>
            <person name="Banfield J.F."/>
        </authorList>
    </citation>
    <scope>NUCLEOTIDE SEQUENCE [LARGE SCALE GENOMIC DNA]</scope>
</reference>
<keyword evidence="2" id="KW-0813">Transport</keyword>
<dbReference type="Gene3D" id="1.10.287.3240">
    <property type="match status" value="1"/>
</dbReference>
<dbReference type="AlphaFoldDB" id="A0A1F5RHT9"/>
<dbReference type="Pfam" id="PF01813">
    <property type="entry name" value="ATP-synt_D"/>
    <property type="match status" value="1"/>
</dbReference>
<evidence type="ECO:0000256" key="1">
    <source>
        <dbReference type="ARBA" id="ARBA00005850"/>
    </source>
</evidence>
<name>A0A1F5RHT9_9BACT</name>
<protein>
    <recommendedName>
        <fullName evidence="6">V-type ATP synthase subunit D</fullName>
    </recommendedName>
</protein>